<dbReference type="RefSeq" id="WP_011586686.1">
    <property type="nucleotide sequence ID" value="NC_008255.1"/>
</dbReference>
<gene>
    <name evidence="1" type="ordered locus">CHU_3342</name>
</gene>
<keyword evidence="2" id="KW-1185">Reference proteome</keyword>
<protein>
    <submittedName>
        <fullName evidence="1">Uncharacterized protein</fullName>
    </submittedName>
</protein>
<proteinExistence type="predicted"/>
<evidence type="ECO:0000313" key="2">
    <source>
        <dbReference type="Proteomes" id="UP000001822"/>
    </source>
</evidence>
<dbReference type="KEGG" id="chu:CHU_3342"/>
<sequence>MKNTIVLSINHPNAKRMEYFLNRIDEVLVAAPFEWRSWKKSDCIHDGCRFVSVKEKDPVKITILFCDSYHEANTIGKENKLPYLPTAKWSINGDVLYLVESADADKVSDILGLFAGEE</sequence>
<dbReference type="AlphaFoldDB" id="A0A6N4SW76"/>
<evidence type="ECO:0000313" key="1">
    <source>
        <dbReference type="EMBL" id="ABG60578.1"/>
    </source>
</evidence>
<name>A0A6N4SW76_CYTH3</name>
<accession>A0A6N4SW76</accession>
<dbReference type="Proteomes" id="UP000001822">
    <property type="component" value="Chromosome"/>
</dbReference>
<dbReference type="EMBL" id="CP000383">
    <property type="protein sequence ID" value="ABG60578.1"/>
    <property type="molecule type" value="Genomic_DNA"/>
</dbReference>
<reference evidence="1 2" key="1">
    <citation type="journal article" date="2007" name="Appl. Environ. Microbiol.">
        <title>Genome sequence of the cellulolytic gliding bacterium Cytophaga hutchinsonii.</title>
        <authorList>
            <person name="Xie G."/>
            <person name="Bruce D.C."/>
            <person name="Challacombe J.F."/>
            <person name="Chertkov O."/>
            <person name="Detter J.C."/>
            <person name="Gilna P."/>
            <person name="Han C.S."/>
            <person name="Lucas S."/>
            <person name="Misra M."/>
            <person name="Myers G.L."/>
            <person name="Richardson P."/>
            <person name="Tapia R."/>
            <person name="Thayer N."/>
            <person name="Thompson L.S."/>
            <person name="Brettin T.S."/>
            <person name="Henrissat B."/>
            <person name="Wilson D.B."/>
            <person name="McBride M.J."/>
        </authorList>
    </citation>
    <scope>NUCLEOTIDE SEQUENCE [LARGE SCALE GENOMIC DNA]</scope>
    <source>
        <strain evidence="2">ATCC 33406 / DSM 1761 / CIP 103989 / NBRC 15051 / NCIMB 9469 / D465</strain>
    </source>
</reference>
<organism evidence="1 2">
    <name type="scientific">Cytophaga hutchinsonii (strain ATCC 33406 / DSM 1761 / CIP 103989 / NBRC 15051 / NCIMB 9469 / D465)</name>
    <dbReference type="NCBI Taxonomy" id="269798"/>
    <lineage>
        <taxon>Bacteria</taxon>
        <taxon>Pseudomonadati</taxon>
        <taxon>Bacteroidota</taxon>
        <taxon>Cytophagia</taxon>
        <taxon>Cytophagales</taxon>
        <taxon>Cytophagaceae</taxon>
        <taxon>Cytophaga</taxon>
    </lineage>
</organism>